<comment type="caution">
    <text evidence="1">The sequence shown here is derived from an EMBL/GenBank/DDBJ whole genome shotgun (WGS) entry which is preliminary data.</text>
</comment>
<protein>
    <submittedName>
        <fullName evidence="1">Uncharacterized protein</fullName>
    </submittedName>
</protein>
<keyword evidence="2" id="KW-1185">Reference proteome</keyword>
<accession>A0ACC0PSE4</accession>
<evidence type="ECO:0000313" key="2">
    <source>
        <dbReference type="Proteomes" id="UP001062846"/>
    </source>
</evidence>
<sequence length="69" mass="7977">MNEDGISGFHNVGNARDMPLYTLEHMMGMLYTPPLCKIKEVKGVPFDEHRVNMEEEVEVEEEVILEKQV</sequence>
<organism evidence="1 2">
    <name type="scientific">Rhododendron molle</name>
    <name type="common">Chinese azalea</name>
    <name type="synonym">Azalea mollis</name>
    <dbReference type="NCBI Taxonomy" id="49168"/>
    <lineage>
        <taxon>Eukaryota</taxon>
        <taxon>Viridiplantae</taxon>
        <taxon>Streptophyta</taxon>
        <taxon>Embryophyta</taxon>
        <taxon>Tracheophyta</taxon>
        <taxon>Spermatophyta</taxon>
        <taxon>Magnoliopsida</taxon>
        <taxon>eudicotyledons</taxon>
        <taxon>Gunneridae</taxon>
        <taxon>Pentapetalae</taxon>
        <taxon>asterids</taxon>
        <taxon>Ericales</taxon>
        <taxon>Ericaceae</taxon>
        <taxon>Ericoideae</taxon>
        <taxon>Rhodoreae</taxon>
        <taxon>Rhododendron</taxon>
    </lineage>
</organism>
<gene>
    <name evidence="1" type="ORF">RHMOL_Rhmol02G0217200</name>
</gene>
<dbReference type="Proteomes" id="UP001062846">
    <property type="component" value="Chromosome 2"/>
</dbReference>
<evidence type="ECO:0000313" key="1">
    <source>
        <dbReference type="EMBL" id="KAI8568653.1"/>
    </source>
</evidence>
<name>A0ACC0PSE4_RHOML</name>
<reference evidence="1" key="1">
    <citation type="submission" date="2022-02" db="EMBL/GenBank/DDBJ databases">
        <title>Plant Genome Project.</title>
        <authorList>
            <person name="Zhang R.-G."/>
        </authorList>
    </citation>
    <scope>NUCLEOTIDE SEQUENCE</scope>
    <source>
        <strain evidence="1">AT1</strain>
    </source>
</reference>
<dbReference type="EMBL" id="CM046389">
    <property type="protein sequence ID" value="KAI8568653.1"/>
    <property type="molecule type" value="Genomic_DNA"/>
</dbReference>
<proteinExistence type="predicted"/>